<dbReference type="EC" id="2.7.6.2" evidence="5"/>
<dbReference type="CDD" id="cd07995">
    <property type="entry name" value="TPK"/>
    <property type="match status" value="1"/>
</dbReference>
<dbReference type="GO" id="GO:0016301">
    <property type="term" value="F:kinase activity"/>
    <property type="evidence" value="ECO:0007669"/>
    <property type="project" value="UniProtKB-KW"/>
</dbReference>
<dbReference type="InterPro" id="IPR036371">
    <property type="entry name" value="TPK_B1-bd_sf"/>
</dbReference>
<evidence type="ECO:0000256" key="1">
    <source>
        <dbReference type="ARBA" id="ARBA00022679"/>
    </source>
</evidence>
<dbReference type="GO" id="GO:0030975">
    <property type="term" value="F:thiamine binding"/>
    <property type="evidence" value="ECO:0007669"/>
    <property type="project" value="InterPro"/>
</dbReference>
<dbReference type="SMART" id="SM00983">
    <property type="entry name" value="TPK_B1_binding"/>
    <property type="match status" value="1"/>
</dbReference>
<evidence type="ECO:0000256" key="3">
    <source>
        <dbReference type="ARBA" id="ARBA00022777"/>
    </source>
</evidence>
<dbReference type="GO" id="GO:0006772">
    <property type="term" value="P:thiamine metabolic process"/>
    <property type="evidence" value="ECO:0007669"/>
    <property type="project" value="UniProtKB-UniRule"/>
</dbReference>
<organism evidence="7 8">
    <name type="scientific">Intestinimonas massiliensis</name>
    <name type="common">ex Afouda et al. 2020</name>
    <dbReference type="NCBI Taxonomy" id="1673721"/>
    <lineage>
        <taxon>Bacteria</taxon>
        <taxon>Bacillati</taxon>
        <taxon>Bacillota</taxon>
        <taxon>Clostridia</taxon>
        <taxon>Eubacteriales</taxon>
        <taxon>Intestinimonas</taxon>
    </lineage>
</organism>
<gene>
    <name evidence="7" type="ORF">NE579_06275</name>
</gene>
<dbReference type="GO" id="GO:0009229">
    <property type="term" value="P:thiamine diphosphate biosynthetic process"/>
    <property type="evidence" value="ECO:0007669"/>
    <property type="project" value="InterPro"/>
</dbReference>
<evidence type="ECO:0000256" key="2">
    <source>
        <dbReference type="ARBA" id="ARBA00022741"/>
    </source>
</evidence>
<dbReference type="EMBL" id="JANFYS010000010">
    <property type="protein sequence ID" value="MCQ4770070.1"/>
    <property type="molecule type" value="Genomic_DNA"/>
</dbReference>
<evidence type="ECO:0000259" key="6">
    <source>
        <dbReference type="SMART" id="SM00983"/>
    </source>
</evidence>
<comment type="caution">
    <text evidence="7">The sequence shown here is derived from an EMBL/GenBank/DDBJ whole genome shotgun (WGS) entry which is preliminary data.</text>
</comment>
<evidence type="ECO:0000256" key="5">
    <source>
        <dbReference type="NCBIfam" id="TIGR01378"/>
    </source>
</evidence>
<sequence length="205" mass="22188">MREPICYVIGAGELYPAGLEPKAGDWVIAADGGYRALRALGLRADLVVGDFDSLGERPDHPNVMTLPREKDDTDMAVALEVGVKRGYRTFRLYGGTGGRIDHTLANLQCLTWLSRRGCRGELYGENWTAAAVTDGALTFDASHRGYVSVFCQGDRAEGVTLRGLKYPLDGATLTPDVTLGVSNEFTGAESSIAVRTGTLLVVWYR</sequence>
<dbReference type="SUPFAM" id="SSF63862">
    <property type="entry name" value="Thiamin pyrophosphokinase, substrate-binding domain"/>
    <property type="match status" value="1"/>
</dbReference>
<dbReference type="Pfam" id="PF04263">
    <property type="entry name" value="TPK_catalytic"/>
    <property type="match status" value="1"/>
</dbReference>
<dbReference type="InterPro" id="IPR006282">
    <property type="entry name" value="Thi_PPkinase"/>
</dbReference>
<dbReference type="AlphaFoldDB" id="A0AAW5JMJ5"/>
<dbReference type="Proteomes" id="UP001204562">
    <property type="component" value="Unassembled WGS sequence"/>
</dbReference>
<evidence type="ECO:0000313" key="7">
    <source>
        <dbReference type="EMBL" id="MCQ4770070.1"/>
    </source>
</evidence>
<proteinExistence type="predicted"/>
<feature type="domain" description="Thiamin pyrophosphokinase thiamin-binding" evidence="6">
    <location>
        <begin position="135"/>
        <end position="200"/>
    </location>
</feature>
<dbReference type="NCBIfam" id="TIGR01378">
    <property type="entry name" value="thi_PPkinase"/>
    <property type="match status" value="1"/>
</dbReference>
<keyword evidence="4" id="KW-0067">ATP-binding</keyword>
<dbReference type="InterPro" id="IPR036759">
    <property type="entry name" value="TPK_catalytic_sf"/>
</dbReference>
<accession>A0AAW5JMJ5</accession>
<dbReference type="Gene3D" id="3.40.50.10240">
    <property type="entry name" value="Thiamin pyrophosphokinase, catalytic domain"/>
    <property type="match status" value="1"/>
</dbReference>
<dbReference type="Pfam" id="PF04265">
    <property type="entry name" value="TPK_B1_binding"/>
    <property type="match status" value="1"/>
</dbReference>
<dbReference type="SUPFAM" id="SSF63999">
    <property type="entry name" value="Thiamin pyrophosphokinase, catalytic domain"/>
    <property type="match status" value="1"/>
</dbReference>
<evidence type="ECO:0000256" key="4">
    <source>
        <dbReference type="ARBA" id="ARBA00022840"/>
    </source>
</evidence>
<reference evidence="7" key="1">
    <citation type="submission" date="2022-06" db="EMBL/GenBank/DDBJ databases">
        <title>Isolation of gut microbiota from human fecal samples.</title>
        <authorList>
            <person name="Pamer E.G."/>
            <person name="Barat B."/>
            <person name="Waligurski E."/>
            <person name="Medina S."/>
            <person name="Paddock L."/>
            <person name="Mostad J."/>
        </authorList>
    </citation>
    <scope>NUCLEOTIDE SEQUENCE</scope>
    <source>
        <strain evidence="7">DFI.9.91</strain>
    </source>
</reference>
<dbReference type="RefSeq" id="WP_256303609.1">
    <property type="nucleotide sequence ID" value="NZ_JANFYS010000010.1"/>
</dbReference>
<dbReference type="InterPro" id="IPR007371">
    <property type="entry name" value="TPK_catalytic"/>
</dbReference>
<keyword evidence="2" id="KW-0547">Nucleotide-binding</keyword>
<dbReference type="PANTHER" id="PTHR41299">
    <property type="entry name" value="THIAMINE PYROPHOSPHOKINASE"/>
    <property type="match status" value="1"/>
</dbReference>
<dbReference type="InterPro" id="IPR007373">
    <property type="entry name" value="Thiamin_PyroPKinase_B1-bd"/>
</dbReference>
<dbReference type="InterPro" id="IPR053149">
    <property type="entry name" value="TPK"/>
</dbReference>
<keyword evidence="1 7" id="KW-0808">Transferase</keyword>
<evidence type="ECO:0000313" key="8">
    <source>
        <dbReference type="Proteomes" id="UP001204562"/>
    </source>
</evidence>
<dbReference type="GO" id="GO:0004788">
    <property type="term" value="F:thiamine diphosphokinase activity"/>
    <property type="evidence" value="ECO:0007669"/>
    <property type="project" value="UniProtKB-UniRule"/>
</dbReference>
<dbReference type="PANTHER" id="PTHR41299:SF1">
    <property type="entry name" value="THIAMINE PYROPHOSPHOKINASE"/>
    <property type="match status" value="1"/>
</dbReference>
<dbReference type="GO" id="GO:0005524">
    <property type="term" value="F:ATP binding"/>
    <property type="evidence" value="ECO:0007669"/>
    <property type="project" value="UniProtKB-KW"/>
</dbReference>
<name>A0AAW5JMJ5_9FIRM</name>
<protein>
    <recommendedName>
        <fullName evidence="5">Thiamine diphosphokinase</fullName>
        <ecNumber evidence="5">2.7.6.2</ecNumber>
    </recommendedName>
</protein>
<keyword evidence="3" id="KW-0418">Kinase</keyword>